<evidence type="ECO:0000313" key="1">
    <source>
        <dbReference type="EMBL" id="VDO86689.1"/>
    </source>
</evidence>
<organism evidence="3">
    <name type="scientific">Haemonchus placei</name>
    <name type="common">Barber's pole worm</name>
    <dbReference type="NCBI Taxonomy" id="6290"/>
    <lineage>
        <taxon>Eukaryota</taxon>
        <taxon>Metazoa</taxon>
        <taxon>Ecdysozoa</taxon>
        <taxon>Nematoda</taxon>
        <taxon>Chromadorea</taxon>
        <taxon>Rhabditida</taxon>
        <taxon>Rhabditina</taxon>
        <taxon>Rhabditomorpha</taxon>
        <taxon>Strongyloidea</taxon>
        <taxon>Trichostrongylidae</taxon>
        <taxon>Haemonchus</taxon>
    </lineage>
</organism>
<evidence type="ECO:0000313" key="2">
    <source>
        <dbReference type="Proteomes" id="UP000268014"/>
    </source>
</evidence>
<proteinExistence type="predicted"/>
<protein>
    <submittedName>
        <fullName evidence="1 3">Uncharacterized protein</fullName>
    </submittedName>
</protein>
<name>A0A0N4X970_HAEPC</name>
<reference evidence="3" key="1">
    <citation type="submission" date="2017-02" db="UniProtKB">
        <authorList>
            <consortium name="WormBaseParasite"/>
        </authorList>
    </citation>
    <scope>IDENTIFICATION</scope>
</reference>
<dbReference type="EMBL" id="UZAF01022702">
    <property type="protein sequence ID" value="VDO86689.1"/>
    <property type="molecule type" value="Genomic_DNA"/>
</dbReference>
<accession>A0A0N4X970</accession>
<dbReference type="STRING" id="6290.A0A0N4X970"/>
<keyword evidence="2" id="KW-1185">Reference proteome</keyword>
<dbReference type="OrthoDB" id="5874452at2759"/>
<dbReference type="AlphaFoldDB" id="A0A0N4X970"/>
<evidence type="ECO:0000313" key="3">
    <source>
        <dbReference type="WBParaSite" id="HPLM_0002091201-mRNA-1"/>
    </source>
</evidence>
<sequence>MCALYAVTQALPKFRRESIREMVDFDANCLRGNLQAFHPPCHSRDFEIRRLELGNAIASQPRLPPCIMFSFVKIIVNDDDKTRVSGNLTNKMKQLTKTEVIPSFVILFRSLRYYFSTSSSDRKRLGYGIDG</sequence>
<gene>
    <name evidence="1" type="ORF">HPLM_LOCUS20904</name>
</gene>
<dbReference type="WBParaSite" id="HPLM_0002091201-mRNA-1">
    <property type="protein sequence ID" value="HPLM_0002091201-mRNA-1"/>
    <property type="gene ID" value="HPLM_0002091201"/>
</dbReference>
<reference evidence="1 2" key="2">
    <citation type="submission" date="2018-11" db="EMBL/GenBank/DDBJ databases">
        <authorList>
            <consortium name="Pathogen Informatics"/>
        </authorList>
    </citation>
    <scope>NUCLEOTIDE SEQUENCE [LARGE SCALE GENOMIC DNA]</scope>
    <source>
        <strain evidence="1 2">MHpl1</strain>
    </source>
</reference>
<dbReference type="Proteomes" id="UP000268014">
    <property type="component" value="Unassembled WGS sequence"/>
</dbReference>